<dbReference type="InterPro" id="IPR051681">
    <property type="entry name" value="Ser/Thr_Kinases-Pseudokinases"/>
</dbReference>
<dbReference type="Pfam" id="PF07714">
    <property type="entry name" value="PK_Tyr_Ser-Thr"/>
    <property type="match status" value="1"/>
</dbReference>
<dbReference type="PRINTS" id="PR00109">
    <property type="entry name" value="TYRKINASE"/>
</dbReference>
<dbReference type="PROSITE" id="PS00108">
    <property type="entry name" value="PROTEIN_KINASE_ST"/>
    <property type="match status" value="1"/>
</dbReference>
<sequence length="1468" mass="166283">MSDVYLEHISPFLENIALLQKLEMSAAVHCSKINSLIRSYKLLPDLISPNPPPNWKNTKKFASIMNSLNNSIEQLIQYSIQCNRDSCIQFVLMTSFQNTFEEFLSIRQKTIADLQNLNFPKAAEIFTLSPDELLSQDQVDLKLICNLLLQVRTQKDLNNRKDIKERISDRLDSLKRKDIKIETNQADFDLCSGIITIPSIPSTLNLVLDHEQLIYNEVIGEGRSGKVYKGHIVGRPEMVVAIKVLHCRELAPAELEMFRREIFTLTTLSHPSILKLLGYTNQPPFCLVTELLANGSIYSFLKSKPEELTPTDRTVIAIDVARGMEYMHERNIIHRDLKSLNILLDDNKRARICDFGLVRLKSYAPMTGLIGTPQWMAPEILTCSTSYNFKADVYSYGIVLWELLTGNPPYEGITVEKLPYMIVQENYRPAIPDDTPTELRDLIKSCWAGDPAKRPSFSMIIKSFQNPKNHFPGTDENEMRQRFGIFKKLLSAQSSFNRIEMSASSTSSAQMEQKEKPVIDHNSTDDEINDELMVLEKTASSSYLIRNKGIKSNSPLPYADSRHGDGINPNVHADPSLMSTPNMKYSFLNMHTHHLSSSSLPINHVDQIVLKYVQAIANNDIFNLELNLKEIMSLYKSGILLTIPNSFIPETVDILRNSYKNDNSPSKIHVSDEINVRILKVLSDLLGNRALFDQFVISDGFSMLSNLMQSSNPSVAELALATTAKHLRKDIITIDLIKALLVFNTYNDNKIRNFALTTLFLVLDFQFEMLCTMPSFIYHLLCFVLKPLPLQSIEQLLQVTAKFINKITSFPVSVMSQLIWLQTNVPRQFHSIAVNCLMSAVRLEEGRMCFPPEFWRYAQRDFASYKNLFKSYVHGVVGVVHKNCSCCFCSSEKVQHNNQSKEEKEDYNDYFKFKDKSNDFKLGEEEENNNNNSDNDSDNDDDEDNQIYLNLNDNNGNNDGKADNNLPLKANLPPRCNELVLSLKDLSVEHKEALQLLVQLTRDSRCARIVLTHLPMSCKISSSLLFKLYYNLAVIDEASLIIGEEDEFYTVCKSVLGSKYQNDACQLIRRVKLNTFLLENSGLVEQIISLLIIISSKTPNSNPTPKITPKSSYPQSKFKTFSKSKYKTKPASSKFKLSKLGDEDDDNNNSNFVSAGTVKVSRSVSKTLRIKNETGPSSKKKMSSANDDTNDETINNSPTNINDNCIDFESDFINPKPNTKAITDEDSDIEGFDVSNYTKEKEEEELWNLMSVIFTISQNRYFPCFKHINQNLLQLMNNSMSSKLRVGAFLCLANFSLYTDDKSNTLASNSAEAITNTFYANIDIPSVLNVAAELINNDNHAIQVVCLECARKNVEKISKKDLKQVISVFLQSFERQSKLKKNSNTDGNDDNDDGEDSNSSESLEFAEILFERSQRIYSPSVHDENNINYNKTEKHSYASDGIANGSSKANRMSKAKLLQSLATVCSQK</sequence>
<feature type="region of interest" description="Disordered" evidence="5">
    <location>
        <begin position="1422"/>
        <end position="1446"/>
    </location>
</feature>
<dbReference type="CDD" id="cd13999">
    <property type="entry name" value="STKc_MAP3K-like"/>
    <property type="match status" value="1"/>
</dbReference>
<dbReference type="InterPro" id="IPR000719">
    <property type="entry name" value="Prot_kinase_dom"/>
</dbReference>
<proteinExistence type="predicted"/>
<evidence type="ECO:0000256" key="4">
    <source>
        <dbReference type="PROSITE-ProRule" id="PRU10141"/>
    </source>
</evidence>
<evidence type="ECO:0000259" key="6">
    <source>
        <dbReference type="PROSITE" id="PS50011"/>
    </source>
</evidence>
<dbReference type="InterPro" id="IPR016024">
    <property type="entry name" value="ARM-type_fold"/>
</dbReference>
<feature type="compositionally biased region" description="Polar residues" evidence="5">
    <location>
        <begin position="1183"/>
        <end position="1200"/>
    </location>
</feature>
<feature type="region of interest" description="Disordered" evidence="5">
    <location>
        <begin position="1168"/>
        <end position="1200"/>
    </location>
</feature>
<dbReference type="EMBL" id="JAPFFF010000008">
    <property type="protein sequence ID" value="KAK8884267.1"/>
    <property type="molecule type" value="Genomic_DNA"/>
</dbReference>
<accession>A0ABR2K1C6</accession>
<feature type="domain" description="Protein kinase" evidence="6">
    <location>
        <begin position="213"/>
        <end position="469"/>
    </location>
</feature>
<dbReference type="PROSITE" id="PS50011">
    <property type="entry name" value="PROTEIN_KINASE_DOM"/>
    <property type="match status" value="1"/>
</dbReference>
<keyword evidence="8" id="KW-1185">Reference proteome</keyword>
<keyword evidence="1" id="KW-0418">Kinase</keyword>
<feature type="binding site" evidence="4">
    <location>
        <position position="243"/>
    </location>
    <ligand>
        <name>ATP</name>
        <dbReference type="ChEBI" id="CHEBI:30616"/>
    </ligand>
</feature>
<dbReference type="InterPro" id="IPR017441">
    <property type="entry name" value="Protein_kinase_ATP_BS"/>
</dbReference>
<dbReference type="Proteomes" id="UP001470230">
    <property type="component" value="Unassembled WGS sequence"/>
</dbReference>
<feature type="compositionally biased region" description="Basic and acidic residues" evidence="5">
    <location>
        <begin position="1422"/>
        <end position="1437"/>
    </location>
</feature>
<evidence type="ECO:0000313" key="7">
    <source>
        <dbReference type="EMBL" id="KAK8884267.1"/>
    </source>
</evidence>
<feature type="compositionally biased region" description="Acidic residues" evidence="5">
    <location>
        <begin position="1387"/>
        <end position="1398"/>
    </location>
</feature>
<dbReference type="Gene3D" id="3.30.200.20">
    <property type="entry name" value="Phosphorylase Kinase, domain 1"/>
    <property type="match status" value="1"/>
</dbReference>
<evidence type="ECO:0000256" key="5">
    <source>
        <dbReference type="SAM" id="MobiDB-lite"/>
    </source>
</evidence>
<dbReference type="PANTHER" id="PTHR44329">
    <property type="entry name" value="SERINE/THREONINE-PROTEIN KINASE TNNI3K-RELATED"/>
    <property type="match status" value="1"/>
</dbReference>
<evidence type="ECO:0000256" key="3">
    <source>
        <dbReference type="ARBA" id="ARBA00022840"/>
    </source>
</evidence>
<organism evidence="7 8">
    <name type="scientific">Tritrichomonas musculus</name>
    <dbReference type="NCBI Taxonomy" id="1915356"/>
    <lineage>
        <taxon>Eukaryota</taxon>
        <taxon>Metamonada</taxon>
        <taxon>Parabasalia</taxon>
        <taxon>Tritrichomonadida</taxon>
        <taxon>Tritrichomonadidae</taxon>
        <taxon>Tritrichomonas</taxon>
    </lineage>
</organism>
<gene>
    <name evidence="7" type="ORF">M9Y10_043375</name>
</gene>
<name>A0ABR2K1C6_9EUKA</name>
<feature type="compositionally biased region" description="Low complexity" evidence="5">
    <location>
        <begin position="949"/>
        <end position="966"/>
    </location>
</feature>
<keyword evidence="1" id="KW-0808">Transferase</keyword>
<dbReference type="InterPro" id="IPR011009">
    <property type="entry name" value="Kinase-like_dom_sf"/>
</dbReference>
<dbReference type="PROSITE" id="PS00107">
    <property type="entry name" value="PROTEIN_KINASE_ATP"/>
    <property type="match status" value="1"/>
</dbReference>
<protein>
    <recommendedName>
        <fullName evidence="6">Protein kinase domain-containing protein</fullName>
    </recommendedName>
</protein>
<feature type="compositionally biased region" description="Basic and acidic residues" evidence="5">
    <location>
        <begin position="512"/>
        <end position="523"/>
    </location>
</feature>
<dbReference type="InterPro" id="IPR008271">
    <property type="entry name" value="Ser/Thr_kinase_AS"/>
</dbReference>
<evidence type="ECO:0000313" key="8">
    <source>
        <dbReference type="Proteomes" id="UP001470230"/>
    </source>
</evidence>
<dbReference type="InterPro" id="IPR001245">
    <property type="entry name" value="Ser-Thr/Tyr_kinase_cat_dom"/>
</dbReference>
<feature type="region of interest" description="Disordered" evidence="5">
    <location>
        <begin position="921"/>
        <end position="966"/>
    </location>
</feature>
<feature type="region of interest" description="Disordered" evidence="5">
    <location>
        <begin position="504"/>
        <end position="523"/>
    </location>
</feature>
<dbReference type="SMART" id="SM00220">
    <property type="entry name" value="S_TKc"/>
    <property type="match status" value="1"/>
</dbReference>
<evidence type="ECO:0000256" key="2">
    <source>
        <dbReference type="ARBA" id="ARBA00022741"/>
    </source>
</evidence>
<dbReference type="PANTHER" id="PTHR44329:SF214">
    <property type="entry name" value="PROTEIN KINASE DOMAIN-CONTAINING PROTEIN"/>
    <property type="match status" value="1"/>
</dbReference>
<reference evidence="7 8" key="1">
    <citation type="submission" date="2024-04" db="EMBL/GenBank/DDBJ databases">
        <title>Tritrichomonas musculus Genome.</title>
        <authorList>
            <person name="Alves-Ferreira E."/>
            <person name="Grigg M."/>
            <person name="Lorenzi H."/>
            <person name="Galac M."/>
        </authorList>
    </citation>
    <scope>NUCLEOTIDE SEQUENCE [LARGE SCALE GENOMIC DNA]</scope>
    <source>
        <strain evidence="7 8">EAF2021</strain>
    </source>
</reference>
<keyword evidence="2 4" id="KW-0547">Nucleotide-binding</keyword>
<keyword evidence="1" id="KW-0723">Serine/threonine-protein kinase</keyword>
<keyword evidence="3 4" id="KW-0067">ATP-binding</keyword>
<dbReference type="Gene3D" id="1.10.510.10">
    <property type="entry name" value="Transferase(Phosphotransferase) domain 1"/>
    <property type="match status" value="1"/>
</dbReference>
<dbReference type="SUPFAM" id="SSF48371">
    <property type="entry name" value="ARM repeat"/>
    <property type="match status" value="1"/>
</dbReference>
<feature type="region of interest" description="Disordered" evidence="5">
    <location>
        <begin position="1379"/>
        <end position="1400"/>
    </location>
</feature>
<comment type="caution">
    <text evidence="7">The sequence shown here is derived from an EMBL/GenBank/DDBJ whole genome shotgun (WGS) entry which is preliminary data.</text>
</comment>
<dbReference type="SUPFAM" id="SSF56112">
    <property type="entry name" value="Protein kinase-like (PK-like)"/>
    <property type="match status" value="1"/>
</dbReference>
<evidence type="ECO:0000256" key="1">
    <source>
        <dbReference type="ARBA" id="ARBA00022527"/>
    </source>
</evidence>
<feature type="compositionally biased region" description="Acidic residues" evidence="5">
    <location>
        <begin position="935"/>
        <end position="945"/>
    </location>
</feature>